<proteinExistence type="predicted"/>
<dbReference type="OrthoDB" id="2186811at2"/>
<dbReference type="AlphaFoldDB" id="A0A1E5GK29"/>
<evidence type="ECO:0000313" key="2">
    <source>
        <dbReference type="Proteomes" id="UP000095094"/>
    </source>
</evidence>
<accession>A0A1E5GK29</accession>
<name>A0A1E5GK29_9ENTE</name>
<keyword evidence="2" id="KW-1185">Reference proteome</keyword>
<dbReference type="Proteomes" id="UP000095094">
    <property type="component" value="Unassembled WGS sequence"/>
</dbReference>
<protein>
    <submittedName>
        <fullName evidence="1">Uncharacterized protein</fullName>
    </submittedName>
</protein>
<gene>
    <name evidence="1" type="ORF">BCR25_05500</name>
</gene>
<comment type="caution">
    <text evidence="1">The sequence shown here is derived from an EMBL/GenBank/DDBJ whole genome shotgun (WGS) entry which is preliminary data.</text>
</comment>
<organism evidence="1 2">
    <name type="scientific">Enterococcus termitis</name>
    <dbReference type="NCBI Taxonomy" id="332950"/>
    <lineage>
        <taxon>Bacteria</taxon>
        <taxon>Bacillati</taxon>
        <taxon>Bacillota</taxon>
        <taxon>Bacilli</taxon>
        <taxon>Lactobacillales</taxon>
        <taxon>Enterococcaceae</taxon>
        <taxon>Enterococcus</taxon>
    </lineage>
</organism>
<evidence type="ECO:0000313" key="1">
    <source>
        <dbReference type="EMBL" id="OEG12945.1"/>
    </source>
</evidence>
<reference evidence="2" key="1">
    <citation type="submission" date="2016-09" db="EMBL/GenBank/DDBJ databases">
        <authorList>
            <person name="Gulvik C.A."/>
        </authorList>
    </citation>
    <scope>NUCLEOTIDE SEQUENCE [LARGE SCALE GENOMIC DNA]</scope>
    <source>
        <strain evidence="2">LMG 8895</strain>
    </source>
</reference>
<dbReference type="EMBL" id="MIJY01000023">
    <property type="protein sequence ID" value="OEG12945.1"/>
    <property type="molecule type" value="Genomic_DNA"/>
</dbReference>
<sequence>MEKQELTELEEFRHRDVILVVSHERNCGIDETTFVALVVETKNYGLIAIPQDFRADLLQKEMNGVGWETQIEWLLGNDVEIYLLERYL</sequence>
<dbReference type="RefSeq" id="WP_069663645.1">
    <property type="nucleotide sequence ID" value="NZ_JBHUJJ010000001.1"/>
</dbReference>